<dbReference type="RefSeq" id="WP_377389238.1">
    <property type="nucleotide sequence ID" value="NZ_JBHUIX010000009.1"/>
</dbReference>
<proteinExistence type="predicted"/>
<dbReference type="Proteomes" id="UP001597413">
    <property type="component" value="Unassembled WGS sequence"/>
</dbReference>
<dbReference type="PANTHER" id="PTHR21015:SF28">
    <property type="entry name" value="SLL1722 PROTEIN"/>
    <property type="match status" value="1"/>
</dbReference>
<dbReference type="Pfam" id="PF04101">
    <property type="entry name" value="Glyco_tran_28_C"/>
    <property type="match status" value="1"/>
</dbReference>
<evidence type="ECO:0000313" key="2">
    <source>
        <dbReference type="EMBL" id="MFD2174114.1"/>
    </source>
</evidence>
<keyword evidence="3" id="KW-1185">Reference proteome</keyword>
<protein>
    <submittedName>
        <fullName evidence="2">Glycosyltransferase family protein</fullName>
    </submittedName>
</protein>
<dbReference type="PANTHER" id="PTHR21015">
    <property type="entry name" value="UDP-N-ACETYLGLUCOSAMINE--N-ACETYLMURAMYL-(PENTAPEPTIDE) PYROPHOSPHORYL-UNDECAPRENOL N-ACETYLGLUCOSAMINE TRANSFERASE 1"/>
    <property type="match status" value="1"/>
</dbReference>
<reference evidence="3" key="1">
    <citation type="journal article" date="2019" name="Int. J. Syst. Evol. Microbiol.">
        <title>The Global Catalogue of Microorganisms (GCM) 10K type strain sequencing project: providing services to taxonomists for standard genome sequencing and annotation.</title>
        <authorList>
            <consortium name="The Broad Institute Genomics Platform"/>
            <consortium name="The Broad Institute Genome Sequencing Center for Infectious Disease"/>
            <person name="Wu L."/>
            <person name="Ma J."/>
        </authorList>
    </citation>
    <scope>NUCLEOTIDE SEQUENCE [LARGE SCALE GENOMIC DNA]</scope>
    <source>
        <strain evidence="3">CCUG 55131</strain>
    </source>
</reference>
<evidence type="ECO:0000259" key="1">
    <source>
        <dbReference type="Pfam" id="PF04101"/>
    </source>
</evidence>
<dbReference type="Gene3D" id="3.40.50.2000">
    <property type="entry name" value="Glycogen Phosphorylase B"/>
    <property type="match status" value="2"/>
</dbReference>
<accession>A0ABW5A9B1</accession>
<organism evidence="2 3">
    <name type="scientific">Rhodobacter lacus</name>
    <dbReference type="NCBI Taxonomy" id="1641972"/>
    <lineage>
        <taxon>Bacteria</taxon>
        <taxon>Pseudomonadati</taxon>
        <taxon>Pseudomonadota</taxon>
        <taxon>Alphaproteobacteria</taxon>
        <taxon>Rhodobacterales</taxon>
        <taxon>Rhodobacter group</taxon>
        <taxon>Rhodobacter</taxon>
    </lineage>
</organism>
<dbReference type="SUPFAM" id="SSF53756">
    <property type="entry name" value="UDP-Glycosyltransferase/glycogen phosphorylase"/>
    <property type="match status" value="1"/>
</dbReference>
<feature type="domain" description="Glycosyl transferase family 28 C-terminal" evidence="1">
    <location>
        <begin position="216"/>
        <end position="354"/>
    </location>
</feature>
<sequence>MANRILFYIQHLLGIGHLARASRIASALIERGAEVTLVTGGMPVSGFPPPGVPHVALPPLHAASEGFKGLADGSGAVASPAYLDARRDLLLQTFRDLHPDVVVTEAFPFGRRQMRFELLPLIAALEATTPRPRLVASVRDIVQEKTKAGRDRETVEMIRAHYDLVLVHGDPAFAALKDSFPLADDIADKIRHTGLVVPPAPEPATDGVDIVISAGGGAVGAALSRAALGALAHLPGRLSVCLITGPNLPEPVRADLAATAARLPQHDLRLETFYPGLARLLAASKLSVSQAGYNTVGDILQAGCRSILVPYAAGDETEQTRRAERLERIGRARVIAETGLDAESLAGAITESLAAARPAPGGGGLALDGAARSAELLCALAEEG</sequence>
<name>A0ABW5A9B1_9RHOB</name>
<dbReference type="InterPro" id="IPR007235">
    <property type="entry name" value="Glyco_trans_28_C"/>
</dbReference>
<evidence type="ECO:0000313" key="3">
    <source>
        <dbReference type="Proteomes" id="UP001597413"/>
    </source>
</evidence>
<comment type="caution">
    <text evidence="2">The sequence shown here is derived from an EMBL/GenBank/DDBJ whole genome shotgun (WGS) entry which is preliminary data.</text>
</comment>
<gene>
    <name evidence="2" type="ORF">ACFSM0_08435</name>
</gene>
<dbReference type="EMBL" id="JBHUIX010000009">
    <property type="protein sequence ID" value="MFD2174114.1"/>
    <property type="molecule type" value="Genomic_DNA"/>
</dbReference>